<accession>A0A3N6NFQ8</accession>
<feature type="compositionally biased region" description="Polar residues" evidence="1">
    <location>
        <begin position="61"/>
        <end position="83"/>
    </location>
</feature>
<evidence type="ECO:0000313" key="3">
    <source>
        <dbReference type="Proteomes" id="UP000269154"/>
    </source>
</evidence>
<sequence length="83" mass="9300">MKLPPDKSTILPLKASLLTLLAIIPLVSIHGHEKDVLTLISDRYILKSHKYNHSKQPPVKYQSQSQPVTESLKNAQTSAGWQK</sequence>
<feature type="region of interest" description="Disordered" evidence="1">
    <location>
        <begin position="51"/>
        <end position="83"/>
    </location>
</feature>
<protein>
    <submittedName>
        <fullName evidence="2">Uncharacterized protein</fullName>
    </submittedName>
</protein>
<reference evidence="2 3" key="1">
    <citation type="journal article" date="2018" name="ACS Chem. Biol.">
        <title>Ketoreductase domain dysfunction expands chemodiversity: malyngamide biosynthesis in the cyanobacterium Okeania hirsuta.</title>
        <authorList>
            <person name="Moss N.A."/>
            <person name="Leao T."/>
            <person name="Rankin M."/>
            <person name="McCullough T.M."/>
            <person name="Qu P."/>
            <person name="Korobeynikov A."/>
            <person name="Smith J.L."/>
            <person name="Gerwick L."/>
            <person name="Gerwick W.H."/>
        </authorList>
    </citation>
    <scope>NUCLEOTIDE SEQUENCE [LARGE SCALE GENOMIC DNA]</scope>
    <source>
        <strain evidence="2 3">PAB10Feb10-1</strain>
    </source>
</reference>
<proteinExistence type="predicted"/>
<dbReference type="AlphaFoldDB" id="A0A3N6NFQ8"/>
<dbReference type="Proteomes" id="UP000269154">
    <property type="component" value="Unassembled WGS sequence"/>
</dbReference>
<organism evidence="2 3">
    <name type="scientific">Okeania hirsuta</name>
    <dbReference type="NCBI Taxonomy" id="1458930"/>
    <lineage>
        <taxon>Bacteria</taxon>
        <taxon>Bacillati</taxon>
        <taxon>Cyanobacteriota</taxon>
        <taxon>Cyanophyceae</taxon>
        <taxon>Oscillatoriophycideae</taxon>
        <taxon>Oscillatoriales</taxon>
        <taxon>Microcoleaceae</taxon>
        <taxon>Okeania</taxon>
    </lineage>
</organism>
<dbReference type="EMBL" id="RCBY01000335">
    <property type="protein sequence ID" value="RQH24036.1"/>
    <property type="molecule type" value="Genomic_DNA"/>
</dbReference>
<comment type="caution">
    <text evidence="2">The sequence shown here is derived from an EMBL/GenBank/DDBJ whole genome shotgun (WGS) entry which is preliminary data.</text>
</comment>
<keyword evidence="3" id="KW-1185">Reference proteome</keyword>
<evidence type="ECO:0000256" key="1">
    <source>
        <dbReference type="SAM" id="MobiDB-lite"/>
    </source>
</evidence>
<name>A0A3N6NFQ8_9CYAN</name>
<evidence type="ECO:0000313" key="2">
    <source>
        <dbReference type="EMBL" id="RQH24036.1"/>
    </source>
</evidence>
<gene>
    <name evidence="2" type="ORF">D5R40_30240</name>
</gene>